<keyword evidence="7" id="KW-1185">Reference proteome</keyword>
<proteinExistence type="inferred from homology"/>
<dbReference type="GO" id="GO:0008234">
    <property type="term" value="F:cysteine-type peptidase activity"/>
    <property type="evidence" value="ECO:0007669"/>
    <property type="project" value="UniProtKB-KW"/>
</dbReference>
<evidence type="ECO:0000256" key="1">
    <source>
        <dbReference type="ARBA" id="ARBA00007074"/>
    </source>
</evidence>
<dbReference type="OrthoDB" id="6058745at2"/>
<dbReference type="InterPro" id="IPR000064">
    <property type="entry name" value="NLP_P60_dom"/>
</dbReference>
<name>A0A2T5B1L1_MYCDI</name>
<keyword evidence="3" id="KW-0378">Hydrolase</keyword>
<keyword evidence="4" id="KW-0788">Thiol protease</keyword>
<organism evidence="6 7">
    <name type="scientific">Mycoplana dimorpha</name>
    <dbReference type="NCBI Taxonomy" id="28320"/>
    <lineage>
        <taxon>Bacteria</taxon>
        <taxon>Pseudomonadati</taxon>
        <taxon>Pseudomonadota</taxon>
        <taxon>Alphaproteobacteria</taxon>
        <taxon>Hyphomicrobiales</taxon>
        <taxon>Rhizobiaceae</taxon>
        <taxon>Mycoplana</taxon>
    </lineage>
</organism>
<evidence type="ECO:0000313" key="7">
    <source>
        <dbReference type="Proteomes" id="UP000241247"/>
    </source>
</evidence>
<keyword evidence="2" id="KW-0645">Protease</keyword>
<accession>A0A2T5B1L1</accession>
<comment type="similarity">
    <text evidence="1">Belongs to the peptidase C40 family.</text>
</comment>
<gene>
    <name evidence="6" type="ORF">C7449_107274</name>
</gene>
<dbReference type="AlphaFoldDB" id="A0A2T5B1L1"/>
<dbReference type="InterPro" id="IPR038765">
    <property type="entry name" value="Papain-like_cys_pep_sf"/>
</dbReference>
<comment type="caution">
    <text evidence="6">The sequence shown here is derived from an EMBL/GenBank/DDBJ whole genome shotgun (WGS) entry which is preliminary data.</text>
</comment>
<reference evidence="6 7" key="1">
    <citation type="submission" date="2018-04" db="EMBL/GenBank/DDBJ databases">
        <title>Genomic Encyclopedia of Type Strains, Phase IV (KMG-IV): sequencing the most valuable type-strain genomes for metagenomic binning, comparative biology and taxonomic classification.</title>
        <authorList>
            <person name="Goeker M."/>
        </authorList>
    </citation>
    <scope>NUCLEOTIDE SEQUENCE [LARGE SCALE GENOMIC DNA]</scope>
    <source>
        <strain evidence="6 7">DSM 7138</strain>
    </source>
</reference>
<dbReference type="PROSITE" id="PS51935">
    <property type="entry name" value="NLPC_P60"/>
    <property type="match status" value="1"/>
</dbReference>
<dbReference type="Proteomes" id="UP000241247">
    <property type="component" value="Unassembled WGS sequence"/>
</dbReference>
<evidence type="ECO:0000313" key="6">
    <source>
        <dbReference type="EMBL" id="PTM92860.1"/>
    </source>
</evidence>
<protein>
    <submittedName>
        <fullName evidence="6">NlpC/P60 family protein</fullName>
    </submittedName>
</protein>
<evidence type="ECO:0000256" key="4">
    <source>
        <dbReference type="ARBA" id="ARBA00022807"/>
    </source>
</evidence>
<dbReference type="RefSeq" id="WP_108004217.1">
    <property type="nucleotide sequence ID" value="NZ_JBHEEX010000010.1"/>
</dbReference>
<dbReference type="EMBL" id="PZZZ01000007">
    <property type="protein sequence ID" value="PTM92860.1"/>
    <property type="molecule type" value="Genomic_DNA"/>
</dbReference>
<dbReference type="Pfam" id="PF00877">
    <property type="entry name" value="NLPC_P60"/>
    <property type="match status" value="1"/>
</dbReference>
<feature type="domain" description="NlpC/P60" evidence="5">
    <location>
        <begin position="1"/>
        <end position="128"/>
    </location>
</feature>
<sequence>MDRFVGIPYVEHGRDYAGADCWGLIYLYYRDVLGRPVPSYLAEMQEREFRPRGIGPLVDAEREAHWIEATEPQQGDVVLMRNGRHHNHVGIRLIGGRLLHSDGPGPSRIERLDALHLRNRIVGFYRLA</sequence>
<dbReference type="SUPFAM" id="SSF54001">
    <property type="entry name" value="Cysteine proteinases"/>
    <property type="match status" value="1"/>
</dbReference>
<dbReference type="GO" id="GO:0006508">
    <property type="term" value="P:proteolysis"/>
    <property type="evidence" value="ECO:0007669"/>
    <property type="project" value="UniProtKB-KW"/>
</dbReference>
<dbReference type="Gene3D" id="3.90.1720.10">
    <property type="entry name" value="endopeptidase domain like (from Nostoc punctiforme)"/>
    <property type="match status" value="1"/>
</dbReference>
<evidence type="ECO:0000256" key="3">
    <source>
        <dbReference type="ARBA" id="ARBA00022801"/>
    </source>
</evidence>
<evidence type="ECO:0000259" key="5">
    <source>
        <dbReference type="PROSITE" id="PS51935"/>
    </source>
</evidence>
<evidence type="ECO:0000256" key="2">
    <source>
        <dbReference type="ARBA" id="ARBA00022670"/>
    </source>
</evidence>